<name>A0AAV2EHX4_9ROSI</name>
<protein>
    <submittedName>
        <fullName evidence="1">Uncharacterized protein</fullName>
    </submittedName>
</protein>
<organism evidence="1 2">
    <name type="scientific">Linum trigynum</name>
    <dbReference type="NCBI Taxonomy" id="586398"/>
    <lineage>
        <taxon>Eukaryota</taxon>
        <taxon>Viridiplantae</taxon>
        <taxon>Streptophyta</taxon>
        <taxon>Embryophyta</taxon>
        <taxon>Tracheophyta</taxon>
        <taxon>Spermatophyta</taxon>
        <taxon>Magnoliopsida</taxon>
        <taxon>eudicotyledons</taxon>
        <taxon>Gunneridae</taxon>
        <taxon>Pentapetalae</taxon>
        <taxon>rosids</taxon>
        <taxon>fabids</taxon>
        <taxon>Malpighiales</taxon>
        <taxon>Linaceae</taxon>
        <taxon>Linum</taxon>
    </lineage>
</organism>
<accession>A0AAV2EHX4</accession>
<gene>
    <name evidence="1" type="ORF">LTRI10_LOCUS26494</name>
</gene>
<dbReference type="EMBL" id="OZ034817">
    <property type="protein sequence ID" value="CAL1385347.1"/>
    <property type="molecule type" value="Genomic_DNA"/>
</dbReference>
<dbReference type="Proteomes" id="UP001497516">
    <property type="component" value="Chromosome 4"/>
</dbReference>
<proteinExistence type="predicted"/>
<keyword evidence="2" id="KW-1185">Reference proteome</keyword>
<sequence>MELILSASLSGISNPNSSSRAITISTVSKLSRPRSFWKWAFGVTYNIGKPKCQSVTLHQLIVLREQPSYRFS</sequence>
<evidence type="ECO:0000313" key="1">
    <source>
        <dbReference type="EMBL" id="CAL1385347.1"/>
    </source>
</evidence>
<evidence type="ECO:0000313" key="2">
    <source>
        <dbReference type="Proteomes" id="UP001497516"/>
    </source>
</evidence>
<dbReference type="AlphaFoldDB" id="A0AAV2EHX4"/>
<reference evidence="1 2" key="1">
    <citation type="submission" date="2024-04" db="EMBL/GenBank/DDBJ databases">
        <authorList>
            <person name="Fracassetti M."/>
        </authorList>
    </citation>
    <scope>NUCLEOTIDE SEQUENCE [LARGE SCALE GENOMIC DNA]</scope>
</reference>